<dbReference type="AlphaFoldDB" id="A0A3R7MB23"/>
<dbReference type="InterPro" id="IPR002153">
    <property type="entry name" value="TRPC_channel"/>
</dbReference>
<dbReference type="GO" id="GO:0005886">
    <property type="term" value="C:plasma membrane"/>
    <property type="evidence" value="ECO:0007669"/>
    <property type="project" value="TreeGrafter"/>
</dbReference>
<proteinExistence type="predicted"/>
<comment type="caution">
    <text evidence="11">The sequence shown here is derived from an EMBL/GenBank/DDBJ whole genome shotgun (WGS) entry which is preliminary data.</text>
</comment>
<dbReference type="CDD" id="cd23650">
    <property type="entry name" value="TRP_CaM_bind1"/>
    <property type="match status" value="1"/>
</dbReference>
<protein>
    <submittedName>
        <fullName evidence="11">Putative TRP channel protein</fullName>
    </submittedName>
</protein>
<feature type="transmembrane region" description="Helical" evidence="9">
    <location>
        <begin position="258"/>
        <end position="280"/>
    </location>
</feature>
<evidence type="ECO:0000313" key="12">
    <source>
        <dbReference type="Proteomes" id="UP000283509"/>
    </source>
</evidence>
<keyword evidence="2" id="KW-0813">Transport</keyword>
<feature type="domain" description="Ion transport" evidence="10">
    <location>
        <begin position="30"/>
        <end position="294"/>
    </location>
</feature>
<sequence length="716" mass="82128">MFFLMLLALASQRIEYLLIEWFGNAWLRSVLEDWKIRERGSLPGLVEVCIVMYVGSLIWAEIKSLWSDGLLEYIKDLWNIIDFVTNSFFMTWILLRATSFLLVQLDLWNGLWPWYPREQWHSFDPMLLSEGCFGAAMIFSFLKLVHIFSVNPHLGPLQISLGRMIFDILKFFFLYTLVLFAFGCGLNQLMWYYAELEMQKCYSLPGGLPDYDNQEQACFIWRRFANLFETSQSLFWASFGLVELDAFELTGVGSFTRFWAMLMFGSYSVINIIVLLNLLIAMMSNSYNVISERSDTEWKFARTTLWLSYFEDGGTVPPPFNSRKRAEQRHMNVMRLLVRRYITEMQRKADEKGVTEDDINEVKQDISTFRYELIDILKNNGMNTSMVNAEESAVVGKKGRAMERRLMKGFNIGMVEGIMTEILTADKKPKNIFSKLARAIGKKKKEDWNSRVSRASLRRDQIGSSETSLRRSQTSIRRRIQYENEKLLKSLNPDDIAEYNPNLRSHTPTTRIAYAKFKAKAGAANQQIEIEKKQELAVKPQYKSPTPQASRSPSPAPRGPGPPLLVAPLPPRAAPSRPLRATPRSPLPRRRPPRRRGPAPRPARSPCRRPSSSRRRRRLRRASSRRPARPRLAFLPRPRRRPTTPTVRISEPPVRPIASQPKASPQPPSQAPAAKPARQARPQQTRPSRSTPSKGGADPIPEGKSQVTGQVRTGWL</sequence>
<dbReference type="EMBL" id="QCYY01001584">
    <property type="protein sequence ID" value="ROT76975.1"/>
    <property type="molecule type" value="Genomic_DNA"/>
</dbReference>
<feature type="compositionally biased region" description="Polar residues" evidence="8">
    <location>
        <begin position="705"/>
        <end position="716"/>
    </location>
</feature>
<feature type="region of interest" description="Disordered" evidence="8">
    <location>
        <begin position="534"/>
        <end position="716"/>
    </location>
</feature>
<dbReference type="GO" id="GO:0015279">
    <property type="term" value="F:store-operated calcium channel activity"/>
    <property type="evidence" value="ECO:0007669"/>
    <property type="project" value="TreeGrafter"/>
</dbReference>
<keyword evidence="4 9" id="KW-1133">Transmembrane helix</keyword>
<evidence type="ECO:0000256" key="7">
    <source>
        <dbReference type="ARBA" id="ARBA00023303"/>
    </source>
</evidence>
<dbReference type="GO" id="GO:0034703">
    <property type="term" value="C:cation channel complex"/>
    <property type="evidence" value="ECO:0007669"/>
    <property type="project" value="TreeGrafter"/>
</dbReference>
<feature type="transmembrane region" description="Helical" evidence="9">
    <location>
        <begin position="171"/>
        <end position="194"/>
    </location>
</feature>
<name>A0A3R7MB23_PENVA</name>
<keyword evidence="5" id="KW-0406">Ion transport</keyword>
<gene>
    <name evidence="11" type="ORF">C7M84_004401</name>
</gene>
<evidence type="ECO:0000256" key="9">
    <source>
        <dbReference type="SAM" id="Phobius"/>
    </source>
</evidence>
<feature type="compositionally biased region" description="Pro residues" evidence="8">
    <location>
        <begin position="554"/>
        <end position="573"/>
    </location>
</feature>
<accession>A0A3R7MB23</accession>
<evidence type="ECO:0000256" key="8">
    <source>
        <dbReference type="SAM" id="MobiDB-lite"/>
    </source>
</evidence>
<keyword evidence="12" id="KW-1185">Reference proteome</keyword>
<dbReference type="GO" id="GO:0051480">
    <property type="term" value="P:regulation of cytosolic calcium ion concentration"/>
    <property type="evidence" value="ECO:0007669"/>
    <property type="project" value="TreeGrafter"/>
</dbReference>
<organism evidence="11 12">
    <name type="scientific">Penaeus vannamei</name>
    <name type="common">Whiteleg shrimp</name>
    <name type="synonym">Litopenaeus vannamei</name>
    <dbReference type="NCBI Taxonomy" id="6689"/>
    <lineage>
        <taxon>Eukaryota</taxon>
        <taxon>Metazoa</taxon>
        <taxon>Ecdysozoa</taxon>
        <taxon>Arthropoda</taxon>
        <taxon>Crustacea</taxon>
        <taxon>Multicrustacea</taxon>
        <taxon>Malacostraca</taxon>
        <taxon>Eumalacostraca</taxon>
        <taxon>Eucarida</taxon>
        <taxon>Decapoda</taxon>
        <taxon>Dendrobranchiata</taxon>
        <taxon>Penaeoidea</taxon>
        <taxon>Penaeidae</taxon>
        <taxon>Penaeus</taxon>
    </lineage>
</organism>
<keyword evidence="7" id="KW-0407">Ion channel</keyword>
<feature type="compositionally biased region" description="Low complexity" evidence="8">
    <location>
        <begin position="671"/>
        <end position="690"/>
    </location>
</feature>
<feature type="compositionally biased region" description="Low complexity" evidence="8">
    <location>
        <begin position="574"/>
        <end position="584"/>
    </location>
</feature>
<dbReference type="STRING" id="6689.A0A3R7MB23"/>
<dbReference type="InterPro" id="IPR005821">
    <property type="entry name" value="Ion_trans_dom"/>
</dbReference>
<feature type="compositionally biased region" description="Basic residues" evidence="8">
    <location>
        <begin position="587"/>
        <end position="598"/>
    </location>
</feature>
<evidence type="ECO:0000256" key="5">
    <source>
        <dbReference type="ARBA" id="ARBA00023065"/>
    </source>
</evidence>
<dbReference type="PRINTS" id="PR01097">
    <property type="entry name" value="TRNSRECEPTRP"/>
</dbReference>
<dbReference type="PANTHER" id="PTHR10117:SF51">
    <property type="entry name" value="TRANSIENT RECEPTOR POTENTIAL PROTEIN"/>
    <property type="match status" value="1"/>
</dbReference>
<evidence type="ECO:0000256" key="1">
    <source>
        <dbReference type="ARBA" id="ARBA00004141"/>
    </source>
</evidence>
<evidence type="ECO:0000313" key="11">
    <source>
        <dbReference type="EMBL" id="ROT76975.1"/>
    </source>
</evidence>
<evidence type="ECO:0000256" key="3">
    <source>
        <dbReference type="ARBA" id="ARBA00022692"/>
    </source>
</evidence>
<keyword evidence="3 9" id="KW-0812">Transmembrane</keyword>
<evidence type="ECO:0000256" key="4">
    <source>
        <dbReference type="ARBA" id="ARBA00022989"/>
    </source>
</evidence>
<keyword evidence="6 9" id="KW-0472">Membrane</keyword>
<feature type="compositionally biased region" description="Basic residues" evidence="8">
    <location>
        <begin position="611"/>
        <end position="629"/>
    </location>
</feature>
<dbReference type="PANTHER" id="PTHR10117">
    <property type="entry name" value="TRANSIENT RECEPTOR POTENTIAL CHANNEL"/>
    <property type="match status" value="1"/>
</dbReference>
<dbReference type="OrthoDB" id="2373987at2759"/>
<dbReference type="Pfam" id="PF00520">
    <property type="entry name" value="Ion_trans"/>
    <property type="match status" value="1"/>
</dbReference>
<reference evidence="11 12" key="1">
    <citation type="submission" date="2018-04" db="EMBL/GenBank/DDBJ databases">
        <authorList>
            <person name="Zhang X."/>
            <person name="Yuan J."/>
            <person name="Li F."/>
            <person name="Xiang J."/>
        </authorList>
    </citation>
    <scope>NUCLEOTIDE SEQUENCE [LARGE SCALE GENOMIC DNA]</scope>
    <source>
        <tissue evidence="11">Muscle</tissue>
    </source>
</reference>
<dbReference type="Proteomes" id="UP000283509">
    <property type="component" value="Unassembled WGS sequence"/>
</dbReference>
<dbReference type="GO" id="GO:0070679">
    <property type="term" value="F:inositol 1,4,5 trisphosphate binding"/>
    <property type="evidence" value="ECO:0007669"/>
    <property type="project" value="TreeGrafter"/>
</dbReference>
<comment type="subcellular location">
    <subcellularLocation>
        <location evidence="1">Membrane</location>
        <topology evidence="1">Multi-pass membrane protein</topology>
    </subcellularLocation>
</comment>
<evidence type="ECO:0000256" key="2">
    <source>
        <dbReference type="ARBA" id="ARBA00022448"/>
    </source>
</evidence>
<evidence type="ECO:0000259" key="10">
    <source>
        <dbReference type="Pfam" id="PF00520"/>
    </source>
</evidence>
<evidence type="ECO:0000256" key="6">
    <source>
        <dbReference type="ARBA" id="ARBA00023136"/>
    </source>
</evidence>
<reference evidence="11 12" key="2">
    <citation type="submission" date="2019-01" db="EMBL/GenBank/DDBJ databases">
        <title>The decoding of complex shrimp genome reveals the adaptation for benthos swimmer, frequently molting mechanism and breeding impact on genome.</title>
        <authorList>
            <person name="Sun Y."/>
            <person name="Gao Y."/>
            <person name="Yu Y."/>
        </authorList>
    </citation>
    <scope>NUCLEOTIDE SEQUENCE [LARGE SCALE GENOMIC DNA]</scope>
    <source>
        <tissue evidence="11">Muscle</tissue>
    </source>
</reference>